<feature type="compositionally biased region" description="Gly residues" evidence="6">
    <location>
        <begin position="256"/>
        <end position="274"/>
    </location>
</feature>
<dbReference type="Pfam" id="PF00403">
    <property type="entry name" value="HMA"/>
    <property type="match status" value="1"/>
</dbReference>
<evidence type="ECO:0000256" key="1">
    <source>
        <dbReference type="ARBA" id="ARBA00022481"/>
    </source>
</evidence>
<protein>
    <submittedName>
        <fullName evidence="8">(rape) hypothetical protein</fullName>
    </submittedName>
</protein>
<keyword evidence="2" id="KW-0479">Metal-binding</keyword>
<evidence type="ECO:0000256" key="6">
    <source>
        <dbReference type="SAM" id="MobiDB-lite"/>
    </source>
</evidence>
<feature type="region of interest" description="Disordered" evidence="6">
    <location>
        <begin position="154"/>
        <end position="298"/>
    </location>
</feature>
<dbReference type="EMBL" id="HG994357">
    <property type="protein sequence ID" value="CAF2126454.1"/>
    <property type="molecule type" value="Genomic_DNA"/>
</dbReference>
<keyword evidence="4" id="KW-0636">Prenylation</keyword>
<dbReference type="InterPro" id="IPR036163">
    <property type="entry name" value="HMA_dom_sf"/>
</dbReference>
<feature type="compositionally biased region" description="Low complexity" evidence="6">
    <location>
        <begin position="204"/>
        <end position="225"/>
    </location>
</feature>
<keyword evidence="1" id="KW-0488">Methylation</keyword>
<sequence length="479" mass="50893">MSKEEFMNIQTCVLKVNIHCEGCKQKVKKILQKIEGVFTTKIDADQGKVTVSVSGSVDPSVLIEKLAKSGKHAEVWGPPKGNNNPNQSHDSHLVNQLKGMQIDNKKGSGGKNNNNEKCPKNVGSGGGGNNPHQIQKMKGFQDMKLPQQLKDLKGSVPENKNQKQPGAKFNVPEEEEDDYFSDDDDEFTDAGDEDSDDDEFDNLPSPSNKMKPNMMMPNNQQMMMNANLGGGPTKTGGKRVYGGGKGEPNGGRKGDSGGAGNQNQGGGKNGGQNANGGHPQDGKNGGGPNAGKKVNGGGGGIPAGFLPMGGGVPPNMSMPIGGLMGMGDPMGNIPAGLCPMGGAGPSNITMPIGGLMGMGGLMGNIPAVHGLPATGASGIPPGYFQRAGPDPIQMQHQQQQQQKQQQYLAAVMNQQRAMENERFQPMMYARPPLAVNYMPPHIHLHQYPNPYDPYPYPPHGNDQYFHVSNEENTSSCDIM</sequence>
<feature type="compositionally biased region" description="Acidic residues" evidence="6">
    <location>
        <begin position="172"/>
        <end position="201"/>
    </location>
</feature>
<evidence type="ECO:0000256" key="3">
    <source>
        <dbReference type="ARBA" id="ARBA00023288"/>
    </source>
</evidence>
<dbReference type="Gene3D" id="3.30.70.100">
    <property type="match status" value="1"/>
</dbReference>
<evidence type="ECO:0000256" key="2">
    <source>
        <dbReference type="ARBA" id="ARBA00022723"/>
    </source>
</evidence>
<dbReference type="InterPro" id="IPR006121">
    <property type="entry name" value="HMA_dom"/>
</dbReference>
<gene>
    <name evidence="8" type="ORF">DARMORV10_A03P34530.1</name>
</gene>
<name>A0A816WI62_BRANA</name>
<dbReference type="PANTHER" id="PTHR45868">
    <property type="entry name" value="HEAVY METAL-ASSOCIATED ISOPRENYLATED PLANT PROTEIN 33-RELATED"/>
    <property type="match status" value="1"/>
</dbReference>
<comment type="similarity">
    <text evidence="5">Belongs to the HIPP family.</text>
</comment>
<feature type="region of interest" description="Disordered" evidence="6">
    <location>
        <begin position="102"/>
        <end position="135"/>
    </location>
</feature>
<dbReference type="AlphaFoldDB" id="A0A816WI62"/>
<accession>A0A816WI62</accession>
<dbReference type="Proteomes" id="UP001295469">
    <property type="component" value="Chromosome A03"/>
</dbReference>
<organism evidence="8">
    <name type="scientific">Brassica napus</name>
    <name type="common">Rape</name>
    <dbReference type="NCBI Taxonomy" id="3708"/>
    <lineage>
        <taxon>Eukaryota</taxon>
        <taxon>Viridiplantae</taxon>
        <taxon>Streptophyta</taxon>
        <taxon>Embryophyta</taxon>
        <taxon>Tracheophyta</taxon>
        <taxon>Spermatophyta</taxon>
        <taxon>Magnoliopsida</taxon>
        <taxon>eudicotyledons</taxon>
        <taxon>Gunneridae</taxon>
        <taxon>Pentapetalae</taxon>
        <taxon>rosids</taxon>
        <taxon>malvids</taxon>
        <taxon>Brassicales</taxon>
        <taxon>Brassicaceae</taxon>
        <taxon>Brassiceae</taxon>
        <taxon>Brassica</taxon>
    </lineage>
</organism>
<proteinExistence type="inferred from homology"/>
<dbReference type="FunFam" id="3.30.70.100:FF:000008">
    <property type="entry name" value="Copper transport protein ATOX1"/>
    <property type="match status" value="1"/>
</dbReference>
<dbReference type="SUPFAM" id="SSF55008">
    <property type="entry name" value="HMA, heavy metal-associated domain"/>
    <property type="match status" value="1"/>
</dbReference>
<evidence type="ECO:0000313" key="8">
    <source>
        <dbReference type="EMBL" id="CAF2126454.1"/>
    </source>
</evidence>
<feature type="compositionally biased region" description="Gly residues" evidence="6">
    <location>
        <begin position="228"/>
        <end position="249"/>
    </location>
</feature>
<evidence type="ECO:0000259" key="7">
    <source>
        <dbReference type="PROSITE" id="PS50846"/>
    </source>
</evidence>
<keyword evidence="3" id="KW-0449">Lipoprotein</keyword>
<feature type="domain" description="HMA" evidence="7">
    <location>
        <begin position="9"/>
        <end position="74"/>
    </location>
</feature>
<evidence type="ECO:0000256" key="4">
    <source>
        <dbReference type="ARBA" id="ARBA00023289"/>
    </source>
</evidence>
<feature type="compositionally biased region" description="Gly residues" evidence="6">
    <location>
        <begin position="283"/>
        <end position="298"/>
    </location>
</feature>
<dbReference type="CDD" id="cd00371">
    <property type="entry name" value="HMA"/>
    <property type="match status" value="1"/>
</dbReference>
<dbReference type="GO" id="GO:0046872">
    <property type="term" value="F:metal ion binding"/>
    <property type="evidence" value="ECO:0007669"/>
    <property type="project" value="UniProtKB-KW"/>
</dbReference>
<reference evidence="8" key="1">
    <citation type="submission" date="2021-01" db="EMBL/GenBank/DDBJ databases">
        <authorList>
            <consortium name="Genoscope - CEA"/>
            <person name="William W."/>
        </authorList>
    </citation>
    <scope>NUCLEOTIDE SEQUENCE</scope>
</reference>
<evidence type="ECO:0000256" key="5">
    <source>
        <dbReference type="ARBA" id="ARBA00024045"/>
    </source>
</evidence>
<dbReference type="PROSITE" id="PS50846">
    <property type="entry name" value="HMA_2"/>
    <property type="match status" value="1"/>
</dbReference>
<dbReference type="PANTHER" id="PTHR45868:SF66">
    <property type="entry name" value="HMA DOMAIN-CONTAINING PROTEIN"/>
    <property type="match status" value="1"/>
</dbReference>